<dbReference type="OrthoDB" id="371348at2"/>
<accession>A0A3A8I2Z1</accession>
<reference evidence="2" key="1">
    <citation type="submission" date="2018-09" db="EMBL/GenBank/DDBJ databases">
        <authorList>
            <person name="Livingstone P.G."/>
            <person name="Whitworth D.E."/>
        </authorList>
    </citation>
    <scope>NUCLEOTIDE SEQUENCE [LARGE SCALE GENOMIC DNA]</scope>
    <source>
        <strain evidence="2">CA054A</strain>
    </source>
</reference>
<dbReference type="AlphaFoldDB" id="A0A3A8I2Z1"/>
<dbReference type="Proteomes" id="UP000268094">
    <property type="component" value="Unassembled WGS sequence"/>
</dbReference>
<dbReference type="RefSeq" id="WP_120545579.1">
    <property type="nucleotide sequence ID" value="NZ_RAVZ01000498.1"/>
</dbReference>
<comment type="caution">
    <text evidence="1">The sequence shown here is derived from an EMBL/GenBank/DDBJ whole genome shotgun (WGS) entry which is preliminary data.</text>
</comment>
<organism evidence="1 2">
    <name type="scientific">Corallococcus terminator</name>
    <dbReference type="NCBI Taxonomy" id="2316733"/>
    <lineage>
        <taxon>Bacteria</taxon>
        <taxon>Pseudomonadati</taxon>
        <taxon>Myxococcota</taxon>
        <taxon>Myxococcia</taxon>
        <taxon>Myxococcales</taxon>
        <taxon>Cystobacterineae</taxon>
        <taxon>Myxococcaceae</taxon>
        <taxon>Corallococcus</taxon>
    </lineage>
</organism>
<evidence type="ECO:0000313" key="1">
    <source>
        <dbReference type="EMBL" id="RKG71963.1"/>
    </source>
</evidence>
<proteinExistence type="predicted"/>
<name>A0A3A8I2Z1_9BACT</name>
<sequence length="288" mass="30411">MTSPHRTPDWLLERIALGELPPDELAAARARLAQEPDGPSRLAALEADSRATLQALPPDTVVREVKARFARTAGAEGALLSVAPSRAEAPAARPSWRFLPILVPVLAGATLFVIARPLSSTDGREARDAWTEAGGTGVLEPTRSKGLLPRLDVHRQASARTERLTDGAQAQAGDVVQLSYTAAGKAHGVILSVDGRGAVTVHLPDAGDTSAALERSGTHLLPRAYELDDAPAFERFFLITADAPFELDGVLSAARVLAASPDARTAPLILPVDVELGQTSFLLEKSPR</sequence>
<gene>
    <name evidence="1" type="ORF">D7V88_38900</name>
</gene>
<dbReference type="EMBL" id="RAVZ01000498">
    <property type="protein sequence ID" value="RKG71963.1"/>
    <property type="molecule type" value="Genomic_DNA"/>
</dbReference>
<protein>
    <submittedName>
        <fullName evidence="1">ActD-like protein</fullName>
    </submittedName>
</protein>
<keyword evidence="2" id="KW-1185">Reference proteome</keyword>
<evidence type="ECO:0000313" key="2">
    <source>
        <dbReference type="Proteomes" id="UP000268094"/>
    </source>
</evidence>